<dbReference type="InterPro" id="IPR036291">
    <property type="entry name" value="NAD(P)-bd_dom_sf"/>
</dbReference>
<dbReference type="AlphaFoldDB" id="A0A1T4V4Z7"/>
<dbReference type="Pfam" id="PF01232">
    <property type="entry name" value="Mannitol_dh"/>
    <property type="match status" value="1"/>
</dbReference>
<dbReference type="PANTHER" id="PTHR43362:SF1">
    <property type="entry name" value="MANNITOL DEHYDROGENASE 2-RELATED"/>
    <property type="match status" value="1"/>
</dbReference>
<accession>A0A1T4V4Z7</accession>
<dbReference type="Gene3D" id="3.40.50.720">
    <property type="entry name" value="NAD(P)-binding Rossmann-like Domain"/>
    <property type="match status" value="1"/>
</dbReference>
<dbReference type="SUPFAM" id="SSF48179">
    <property type="entry name" value="6-phosphogluconate dehydrogenase C-terminal domain-like"/>
    <property type="match status" value="1"/>
</dbReference>
<dbReference type="GO" id="GO:0016616">
    <property type="term" value="F:oxidoreductase activity, acting on the CH-OH group of donors, NAD or NADP as acceptor"/>
    <property type="evidence" value="ECO:0007669"/>
    <property type="project" value="TreeGrafter"/>
</dbReference>
<evidence type="ECO:0000313" key="4">
    <source>
        <dbReference type="EMBL" id="SKA60003.1"/>
    </source>
</evidence>
<gene>
    <name evidence="4" type="ORF">SAMN02745213_00783</name>
</gene>
<dbReference type="InterPro" id="IPR050988">
    <property type="entry name" value="Mannitol_DH/Oxidoreductase"/>
</dbReference>
<organism evidence="4 5">
    <name type="scientific">Succinivibrio dextrinosolvens DSM 3072</name>
    <dbReference type="NCBI Taxonomy" id="1123324"/>
    <lineage>
        <taxon>Bacteria</taxon>
        <taxon>Pseudomonadati</taxon>
        <taxon>Pseudomonadota</taxon>
        <taxon>Gammaproteobacteria</taxon>
        <taxon>Aeromonadales</taxon>
        <taxon>Succinivibrionaceae</taxon>
        <taxon>Succinivibrio</taxon>
    </lineage>
</organism>
<feature type="domain" description="Mannitol dehydrogenase C-terminal" evidence="3">
    <location>
        <begin position="324"/>
        <end position="507"/>
    </location>
</feature>
<keyword evidence="5" id="KW-1185">Reference proteome</keyword>
<protein>
    <submittedName>
        <fullName evidence="4">Fructuronate reductase</fullName>
    </submittedName>
</protein>
<evidence type="ECO:0000259" key="2">
    <source>
        <dbReference type="Pfam" id="PF01232"/>
    </source>
</evidence>
<evidence type="ECO:0000259" key="3">
    <source>
        <dbReference type="Pfam" id="PF08125"/>
    </source>
</evidence>
<keyword evidence="1" id="KW-0560">Oxidoreductase</keyword>
<dbReference type="InterPro" id="IPR013328">
    <property type="entry name" value="6PGD_dom2"/>
</dbReference>
<sequence>MKVTEKGIELDKSAFEKASIALPMYSVSEVRRRTCEHPVWVHMGAGNIYHAFIASVQQELLNRKLSDRGIVTLSTRSGETREKIEKPHDNLVLGVTLLPDSSTKMQIIGATVCDLLLNGEDKADESRAVEMFKDKSLQLMSFTITEKGYSLKGIDGSFTPVVLEDFKNGPKRAKHGMSITCALLYERYLAGKYPISLVSMDNCSNNGTILQRSVVTVAEKWVENGFCEKGFLDYLKDENIVAFPCSMIDKITPRPDPDIEKMLKDLGVEDMESIKTTKGTYIAPFVNAEKPQYLVIEDRFPNGRPPLEKAGVLFTTKKGVELCERMKVTTCLNPLHTALAVYGCVLGYKKIADEMDDRELVSLVKKLGYDEGLKVVEDPKILNPESFLSEVIEQRLVNRALPDTPQRIATDTSQKVPVRFGETLKSYRRLGLDTSKMIALPLAIAGWLRYLLGVDDNGKEFVLSDDPQLETLRKYLEGITLGSDTDISSKVHPILSNKVIFGVDLYEAGVGLKIENLFREEIASVGAVRNTLKKYLG</sequence>
<dbReference type="RefSeq" id="WP_078928327.1">
    <property type="nucleotide sequence ID" value="NZ_FUXX01000009.1"/>
</dbReference>
<dbReference type="STRING" id="83771.SAMN02910357_01441"/>
<evidence type="ECO:0000256" key="1">
    <source>
        <dbReference type="ARBA" id="ARBA00023002"/>
    </source>
</evidence>
<dbReference type="Proteomes" id="UP000242432">
    <property type="component" value="Unassembled WGS sequence"/>
</dbReference>
<dbReference type="InterPro" id="IPR008927">
    <property type="entry name" value="6-PGluconate_DH-like_C_sf"/>
</dbReference>
<dbReference type="InterPro" id="IPR013131">
    <property type="entry name" value="Mannitol_DH_N"/>
</dbReference>
<dbReference type="EMBL" id="FUXX01000009">
    <property type="protein sequence ID" value="SKA60003.1"/>
    <property type="molecule type" value="Genomic_DNA"/>
</dbReference>
<dbReference type="PANTHER" id="PTHR43362">
    <property type="entry name" value="MANNITOL DEHYDROGENASE DSF1-RELATED"/>
    <property type="match status" value="1"/>
</dbReference>
<evidence type="ECO:0000313" key="5">
    <source>
        <dbReference type="Proteomes" id="UP000242432"/>
    </source>
</evidence>
<dbReference type="InterPro" id="IPR013118">
    <property type="entry name" value="Mannitol_DH_C"/>
</dbReference>
<feature type="domain" description="Mannitol dehydrogenase N-terminal" evidence="2">
    <location>
        <begin position="41"/>
        <end position="309"/>
    </location>
</feature>
<dbReference type="Pfam" id="PF08125">
    <property type="entry name" value="Mannitol_dh_C"/>
    <property type="match status" value="1"/>
</dbReference>
<dbReference type="SUPFAM" id="SSF51735">
    <property type="entry name" value="NAD(P)-binding Rossmann-fold domains"/>
    <property type="match status" value="1"/>
</dbReference>
<dbReference type="Gene3D" id="1.10.1040.10">
    <property type="entry name" value="N-(1-d-carboxylethyl)-l-norvaline Dehydrogenase, domain 2"/>
    <property type="match status" value="1"/>
</dbReference>
<name>A0A1T4V4Z7_9GAMM</name>
<reference evidence="5" key="1">
    <citation type="submission" date="2017-02" db="EMBL/GenBank/DDBJ databases">
        <authorList>
            <person name="Varghese N."/>
            <person name="Submissions S."/>
        </authorList>
    </citation>
    <scope>NUCLEOTIDE SEQUENCE [LARGE SCALE GENOMIC DNA]</scope>
    <source>
        <strain evidence="5">DSM 3072</strain>
    </source>
</reference>
<proteinExistence type="predicted"/>